<dbReference type="InterPro" id="IPR016172">
    <property type="entry name" value="D-lactate_DH_C-sub1"/>
</dbReference>
<dbReference type="NCBIfam" id="NF008387">
    <property type="entry name" value="PRK11183.1"/>
    <property type="match status" value="1"/>
</dbReference>
<feature type="domain" description="FAD-binding PCMH-type" evidence="8">
    <location>
        <begin position="37"/>
        <end position="208"/>
    </location>
</feature>
<reference evidence="11 12" key="1">
    <citation type="journal article" date="2015" name="Int. J. Syst. Evol. Microbiol.">
        <title>Erwinia iniecta sp. nov., isolated from Russian wheat aphids (Diuraphis noxia).</title>
        <authorList>
            <person name="Campillo T."/>
            <person name="Luna E."/>
            <person name="Portier P."/>
            <person name="Fischer-Le Saux M."/>
            <person name="Lapitan N."/>
            <person name="Tisserat N.A."/>
            <person name="Leach J.E."/>
        </authorList>
    </citation>
    <scope>NUCLEOTIDE SEQUENCE [LARGE SCALE GENOMIC DNA]</scope>
    <source>
        <strain evidence="9 12">B120</strain>
        <strain evidence="10 11">B149</strain>
    </source>
</reference>
<proteinExistence type="inferred from homology"/>
<dbReference type="Gene3D" id="3.30.43.10">
    <property type="entry name" value="Uridine Diphospho-n-acetylenolpyruvylglucosamine Reductase, domain 2"/>
    <property type="match status" value="1"/>
</dbReference>
<dbReference type="Gene3D" id="3.30.1370.20">
    <property type="entry name" value="D-lactate dehydrogenase, cap domain, subdomain 2"/>
    <property type="match status" value="1"/>
</dbReference>
<comment type="similarity">
    <text evidence="5">Belongs to the quinone-dependent D-lactate dehydrogenase family.</text>
</comment>
<dbReference type="InterPro" id="IPR012256">
    <property type="entry name" value="D_lactate_DH"/>
</dbReference>
<evidence type="ECO:0000313" key="9">
    <source>
        <dbReference type="EMBL" id="KOC91884.1"/>
    </source>
</evidence>
<feature type="binding site" evidence="5 7">
    <location>
        <begin position="71"/>
        <end position="75"/>
    </location>
    <ligand>
        <name>FAD</name>
        <dbReference type="ChEBI" id="CHEBI:57692"/>
    </ligand>
</feature>
<keyword evidence="3 5" id="KW-0274">FAD</keyword>
<dbReference type="InterPro" id="IPR036318">
    <property type="entry name" value="FAD-bd_PCMH-like_sf"/>
</dbReference>
<feature type="binding site" evidence="5 7">
    <location>
        <begin position="79"/>
        <end position="80"/>
    </location>
    <ligand>
        <name>FAD</name>
        <dbReference type="ChEBI" id="CHEBI:57692"/>
    </ligand>
</feature>
<dbReference type="EMBL" id="JRXF01000002">
    <property type="protein sequence ID" value="KOC94990.1"/>
    <property type="molecule type" value="Genomic_DNA"/>
</dbReference>
<keyword evidence="2 5" id="KW-0285">Flavoprotein</keyword>
<evidence type="ECO:0000313" key="10">
    <source>
        <dbReference type="EMBL" id="KOC94990.1"/>
    </source>
</evidence>
<dbReference type="Proteomes" id="UP000036851">
    <property type="component" value="Unassembled WGS sequence"/>
</dbReference>
<dbReference type="Gene3D" id="3.30.70.610">
    <property type="entry name" value="D-lactate dehydrogenase, cap domain, subdomain 1"/>
    <property type="match status" value="2"/>
</dbReference>
<organism evidence="10 11">
    <name type="scientific">Winslowiella iniecta</name>
    <dbReference type="NCBI Taxonomy" id="1560201"/>
    <lineage>
        <taxon>Bacteria</taxon>
        <taxon>Pseudomonadati</taxon>
        <taxon>Pseudomonadota</taxon>
        <taxon>Gammaproteobacteria</taxon>
        <taxon>Enterobacterales</taxon>
        <taxon>Erwiniaceae</taxon>
        <taxon>Winslowiella</taxon>
    </lineage>
</organism>
<dbReference type="Proteomes" id="UP000037088">
    <property type="component" value="Unassembled WGS sequence"/>
</dbReference>
<accession>A0A0L7TI26</accession>
<dbReference type="InterPro" id="IPR006094">
    <property type="entry name" value="Oxid_FAD_bind_N"/>
</dbReference>
<dbReference type="PIRSF" id="PIRSF000101">
    <property type="entry name" value="D-lactate_dh"/>
    <property type="match status" value="1"/>
</dbReference>
<dbReference type="EC" id="1.1.5.12" evidence="5"/>
<dbReference type="EMBL" id="JRXE01000004">
    <property type="protein sequence ID" value="KOC91884.1"/>
    <property type="molecule type" value="Genomic_DNA"/>
</dbReference>
<evidence type="ECO:0000313" key="11">
    <source>
        <dbReference type="Proteomes" id="UP000036851"/>
    </source>
</evidence>
<dbReference type="HAMAP" id="MF_02092">
    <property type="entry name" value="DLDH_Dld"/>
    <property type="match status" value="1"/>
</dbReference>
<dbReference type="InterPro" id="IPR016166">
    <property type="entry name" value="FAD-bd_PCMH"/>
</dbReference>
<keyword evidence="12" id="KW-1185">Reference proteome</keyword>
<comment type="function">
    <text evidence="5 6">Catalyzes the oxidation of D-lactate to pyruvate.</text>
</comment>
<dbReference type="PANTHER" id="PTHR43716:SF1">
    <property type="entry name" value="D-2-HYDROXYGLUTARATE DEHYDROGENASE, MITOCHONDRIAL"/>
    <property type="match status" value="1"/>
</dbReference>
<keyword evidence="5" id="KW-0997">Cell inner membrane</keyword>
<dbReference type="GO" id="GO:0102029">
    <property type="term" value="F:D-lactate dehydrogenase (quinone) activity"/>
    <property type="evidence" value="ECO:0007669"/>
    <property type="project" value="UniProtKB-EC"/>
</dbReference>
<dbReference type="AlphaFoldDB" id="A0A0L7TI26"/>
<dbReference type="GO" id="GO:0022904">
    <property type="term" value="P:respiratory electron transport chain"/>
    <property type="evidence" value="ECO:0007669"/>
    <property type="project" value="InterPro"/>
</dbReference>
<keyword evidence="5" id="KW-1003">Cell membrane</keyword>
<evidence type="ECO:0000256" key="4">
    <source>
        <dbReference type="ARBA" id="ARBA00023002"/>
    </source>
</evidence>
<comment type="caution">
    <text evidence="10">The sequence shown here is derived from an EMBL/GenBank/DDBJ whole genome shotgun (WGS) entry which is preliminary data.</text>
</comment>
<comment type="cofactor">
    <cofactor evidence="1 5 6 7">
        <name>FAD</name>
        <dbReference type="ChEBI" id="CHEBI:57692"/>
    </cofactor>
</comment>
<dbReference type="InterPro" id="IPR016169">
    <property type="entry name" value="FAD-bd_PCMH_sub2"/>
</dbReference>
<dbReference type="InterPro" id="IPR016173">
    <property type="entry name" value="D-lactate_DH_C-sub2"/>
</dbReference>
<feature type="binding site" evidence="7">
    <location>
        <position position="252"/>
    </location>
    <ligand>
        <name>FAD</name>
        <dbReference type="ChEBI" id="CHEBI:57692"/>
    </ligand>
</feature>
<dbReference type="Gene3D" id="3.30.465.10">
    <property type="match status" value="1"/>
</dbReference>
<dbReference type="GO" id="GO:0006089">
    <property type="term" value="P:lactate metabolic process"/>
    <property type="evidence" value="ECO:0007669"/>
    <property type="project" value="UniProtKB-UniRule"/>
</dbReference>
<dbReference type="Pfam" id="PF01565">
    <property type="entry name" value="FAD_binding_4"/>
    <property type="match status" value="1"/>
</dbReference>
<dbReference type="InterPro" id="IPR051264">
    <property type="entry name" value="FAD-oxidored/transferase_4"/>
</dbReference>
<evidence type="ECO:0000256" key="3">
    <source>
        <dbReference type="ARBA" id="ARBA00022827"/>
    </source>
</evidence>
<feature type="binding site" evidence="5 7">
    <location>
        <position position="155"/>
    </location>
    <ligand>
        <name>FAD</name>
        <dbReference type="ChEBI" id="CHEBI:57692"/>
    </ligand>
</feature>
<dbReference type="GO" id="GO:0031234">
    <property type="term" value="C:extrinsic component of cytoplasmic side of plasma membrane"/>
    <property type="evidence" value="ECO:0007669"/>
    <property type="project" value="UniProtKB-UniRule"/>
</dbReference>
<evidence type="ECO:0000256" key="1">
    <source>
        <dbReference type="ARBA" id="ARBA00001974"/>
    </source>
</evidence>
<feature type="binding site" evidence="5 7">
    <location>
        <position position="138"/>
    </location>
    <ligand>
        <name>FAD</name>
        <dbReference type="ChEBI" id="CHEBI:57692"/>
    </ligand>
</feature>
<name>A0A0L7TI26_9GAMM</name>
<keyword evidence="5 6" id="KW-0874">Quinone</keyword>
<dbReference type="InterPro" id="IPR016167">
    <property type="entry name" value="FAD-bd_PCMH_sub1"/>
</dbReference>
<dbReference type="STRING" id="1560201.NG42_03740"/>
<dbReference type="InterPro" id="IPR016164">
    <property type="entry name" value="FAD-linked_Oxase-like_C"/>
</dbReference>
<protein>
    <recommendedName>
        <fullName evidence="5">Quinone-dependent D-lactate dehydrogenase</fullName>
        <ecNumber evidence="5">1.1.5.12</ecNumber>
    </recommendedName>
    <alternativeName>
        <fullName evidence="5">D-lactate dehydrogenase</fullName>
        <shortName evidence="5">D-LDH</shortName>
    </alternativeName>
</protein>
<evidence type="ECO:0000259" key="8">
    <source>
        <dbReference type="PROSITE" id="PS51387"/>
    </source>
</evidence>
<gene>
    <name evidence="5" type="primary">dld</name>
    <name evidence="9" type="ORF">NG42_03740</name>
    <name evidence="10" type="ORF">NG43_01980</name>
</gene>
<dbReference type="PROSITE" id="PS51387">
    <property type="entry name" value="FAD_PCMH"/>
    <property type="match status" value="1"/>
</dbReference>
<evidence type="ECO:0000256" key="7">
    <source>
        <dbReference type="PIRSR" id="PIRSR000101-1"/>
    </source>
</evidence>
<dbReference type="SUPFAM" id="SSF56176">
    <property type="entry name" value="FAD-binding/transporter-associated domain-like"/>
    <property type="match status" value="1"/>
</dbReference>
<dbReference type="GO" id="GO:0071949">
    <property type="term" value="F:FAD binding"/>
    <property type="evidence" value="ECO:0007669"/>
    <property type="project" value="InterPro"/>
</dbReference>
<keyword evidence="4 5" id="KW-0560">Oxidoreductase</keyword>
<dbReference type="SUPFAM" id="SSF55103">
    <property type="entry name" value="FAD-linked oxidases, C-terminal domain"/>
    <property type="match status" value="1"/>
</dbReference>
<evidence type="ECO:0000256" key="2">
    <source>
        <dbReference type="ARBA" id="ARBA00022630"/>
    </source>
</evidence>
<dbReference type="PANTHER" id="PTHR43716">
    <property type="entry name" value="D-2-HYDROXYGLUTARATE DEHYDROGENASE, MITOCHONDRIAL"/>
    <property type="match status" value="1"/>
</dbReference>
<dbReference type="OrthoDB" id="9772552at2"/>
<dbReference type="RefSeq" id="WP_052897930.1">
    <property type="nucleotide sequence ID" value="NZ_JRXE01000004.1"/>
</dbReference>
<dbReference type="GO" id="GO:0055085">
    <property type="term" value="P:transmembrane transport"/>
    <property type="evidence" value="ECO:0007669"/>
    <property type="project" value="InterPro"/>
</dbReference>
<dbReference type="GO" id="GO:0048038">
    <property type="term" value="F:quinone binding"/>
    <property type="evidence" value="ECO:0007669"/>
    <property type="project" value="UniProtKB-KW"/>
</dbReference>
<evidence type="ECO:0000256" key="6">
    <source>
        <dbReference type="PIRNR" id="PIRNR000101"/>
    </source>
</evidence>
<dbReference type="Pfam" id="PF09330">
    <property type="entry name" value="Lact-deh-memb"/>
    <property type="match status" value="1"/>
</dbReference>
<keyword evidence="5" id="KW-0472">Membrane</keyword>
<dbReference type="PATRIC" id="fig|1560201.3.peg.807"/>
<comment type="catalytic activity">
    <reaction evidence="5 6">
        <text>(R)-lactate + a quinone = a quinol + pyruvate</text>
        <dbReference type="Rhea" id="RHEA:51468"/>
        <dbReference type="ChEBI" id="CHEBI:15361"/>
        <dbReference type="ChEBI" id="CHEBI:16004"/>
        <dbReference type="ChEBI" id="CHEBI:24646"/>
        <dbReference type="ChEBI" id="CHEBI:132124"/>
        <dbReference type="EC" id="1.1.5.12"/>
    </reaction>
</comment>
<dbReference type="InterPro" id="IPR015409">
    <property type="entry name" value="Lactate_DH_C"/>
</dbReference>
<dbReference type="GO" id="GO:0004458">
    <property type="term" value="F:D-lactate dehydrogenase (cytochrome) activity"/>
    <property type="evidence" value="ECO:0007669"/>
    <property type="project" value="UniProtKB-UniRule"/>
</dbReference>
<feature type="binding site" evidence="5 7">
    <location>
        <position position="145"/>
    </location>
    <ligand>
        <name>FAD</name>
        <dbReference type="ChEBI" id="CHEBI:57692"/>
    </ligand>
</feature>
<evidence type="ECO:0000313" key="12">
    <source>
        <dbReference type="Proteomes" id="UP000037088"/>
    </source>
</evidence>
<sequence>MAKDSEILTQLQSILANDQLLTRDDDKAYYTKGFRVGKGQALAVAIPQSLMQLWQVLQACVACDKIILMQASNTGVTGGSTPDGSDYDREIIIVSTRRIKGVQVIDDAQQIIAFPGSTLTELENALKPHHKEPHSVIGSSCIGASVIGGVCNNSGGSLIRRGPAFTEKSLFAQINPDGSLSLVNHLGVDLGNTAEEMITRLEQQQYTTGTAVDWEGKIWADDYAAILRDTAASTPTRYNGNPQYLHDSSGSAGKVAVFAVRLSTFEASDKTESFYIGTNDEGELVELRRYLLENLSELPLQAEYIHRNAFDLTVRYARHMYWAINRLGPEALPSLMANKAKWDVRVKKLRVLPTNFVDRVLQLVNTLTPKMVAKRILDYRDSFEHHLMIKADARHAAELQNLLSQFFAAKSGQFFRCDAREEKDAFLVRFGVGGCTISYCDYHGISADRRLIAFDVALRRNDSQWRIELPPELQAQVLEDSCCGHFFCFVNHQDYILKAGVDAQQFKHQVLEYLDQRGARYPAEHNVGHLYHASGEYEQHLRHLDPTNSCNPGIGKTSKKKFWQ</sequence>
<feature type="binding site" evidence="5 7">
    <location>
        <position position="257"/>
    </location>
    <ligand>
        <name>FAD</name>
        <dbReference type="ChEBI" id="CHEBI:57692"/>
    </ligand>
</feature>
<evidence type="ECO:0000256" key="5">
    <source>
        <dbReference type="HAMAP-Rule" id="MF_02092"/>
    </source>
</evidence>
<comment type="subcellular location">
    <subcellularLocation>
        <location evidence="5">Cell inner membrane</location>
        <topology evidence="5">Peripheral membrane protein</topology>
        <orientation evidence="5">Cytoplasmic side</orientation>
    </subcellularLocation>
</comment>